<protein>
    <submittedName>
        <fullName evidence="1">1109_t:CDS:1</fullName>
    </submittedName>
</protein>
<comment type="caution">
    <text evidence="1">The sequence shown here is derived from an EMBL/GenBank/DDBJ whole genome shotgun (WGS) entry which is preliminary data.</text>
</comment>
<gene>
    <name evidence="1" type="ORF">ALEPTO_LOCUS8487</name>
</gene>
<evidence type="ECO:0000313" key="1">
    <source>
        <dbReference type="EMBL" id="CAG8609222.1"/>
    </source>
</evidence>
<name>A0A9N9GHU4_9GLOM</name>
<feature type="non-terminal residue" evidence="1">
    <location>
        <position position="1"/>
    </location>
</feature>
<proteinExistence type="predicted"/>
<evidence type="ECO:0000313" key="2">
    <source>
        <dbReference type="Proteomes" id="UP000789508"/>
    </source>
</evidence>
<reference evidence="1" key="1">
    <citation type="submission" date="2021-06" db="EMBL/GenBank/DDBJ databases">
        <authorList>
            <person name="Kallberg Y."/>
            <person name="Tangrot J."/>
            <person name="Rosling A."/>
        </authorList>
    </citation>
    <scope>NUCLEOTIDE SEQUENCE</scope>
    <source>
        <strain evidence="1">FL130A</strain>
    </source>
</reference>
<organism evidence="1 2">
    <name type="scientific">Ambispora leptoticha</name>
    <dbReference type="NCBI Taxonomy" id="144679"/>
    <lineage>
        <taxon>Eukaryota</taxon>
        <taxon>Fungi</taxon>
        <taxon>Fungi incertae sedis</taxon>
        <taxon>Mucoromycota</taxon>
        <taxon>Glomeromycotina</taxon>
        <taxon>Glomeromycetes</taxon>
        <taxon>Archaeosporales</taxon>
        <taxon>Ambisporaceae</taxon>
        <taxon>Ambispora</taxon>
    </lineage>
</organism>
<sequence>MTTPITELENTQTDNKIETNTASTISAYQESSNTHSYSQPFDDNTWHYDKLITSFQSSNSLQEFIKYKIATKPTQKQILP</sequence>
<keyword evidence="2" id="KW-1185">Reference proteome</keyword>
<dbReference type="EMBL" id="CAJVPS010004897">
    <property type="protein sequence ID" value="CAG8609222.1"/>
    <property type="molecule type" value="Genomic_DNA"/>
</dbReference>
<dbReference type="Proteomes" id="UP000789508">
    <property type="component" value="Unassembled WGS sequence"/>
</dbReference>
<dbReference type="AlphaFoldDB" id="A0A9N9GHU4"/>
<accession>A0A9N9GHU4</accession>